<dbReference type="Proteomes" id="UP000242715">
    <property type="component" value="Unassembled WGS sequence"/>
</dbReference>
<dbReference type="EMBL" id="DF974299">
    <property type="protein sequence ID" value="GAU47282.1"/>
    <property type="molecule type" value="Genomic_DNA"/>
</dbReference>
<evidence type="ECO:0000313" key="1">
    <source>
        <dbReference type="EMBL" id="GAU47282.1"/>
    </source>
</evidence>
<protein>
    <submittedName>
        <fullName evidence="1">Uncharacterized protein</fullName>
    </submittedName>
</protein>
<dbReference type="OrthoDB" id="912129at2759"/>
<sequence length="71" mass="8216">MSYVNNDVYLELEKLDYNNCQAVHYNQRTLCYMFHSMKATTNEPSNICNDNYVTGAAASIFEPERSLERLA</sequence>
<organism evidence="1 2">
    <name type="scientific">Trifolium subterraneum</name>
    <name type="common">Subterranean clover</name>
    <dbReference type="NCBI Taxonomy" id="3900"/>
    <lineage>
        <taxon>Eukaryota</taxon>
        <taxon>Viridiplantae</taxon>
        <taxon>Streptophyta</taxon>
        <taxon>Embryophyta</taxon>
        <taxon>Tracheophyta</taxon>
        <taxon>Spermatophyta</taxon>
        <taxon>Magnoliopsida</taxon>
        <taxon>eudicotyledons</taxon>
        <taxon>Gunneridae</taxon>
        <taxon>Pentapetalae</taxon>
        <taxon>rosids</taxon>
        <taxon>fabids</taxon>
        <taxon>Fabales</taxon>
        <taxon>Fabaceae</taxon>
        <taxon>Papilionoideae</taxon>
        <taxon>50 kb inversion clade</taxon>
        <taxon>NPAAA clade</taxon>
        <taxon>Hologalegina</taxon>
        <taxon>IRL clade</taxon>
        <taxon>Trifolieae</taxon>
        <taxon>Trifolium</taxon>
    </lineage>
</organism>
<proteinExistence type="predicted"/>
<keyword evidence="2" id="KW-1185">Reference proteome</keyword>
<gene>
    <name evidence="1" type="ORF">TSUD_94710</name>
</gene>
<reference evidence="2" key="1">
    <citation type="journal article" date="2017" name="Front. Plant Sci.">
        <title>Climate Clever Clovers: New Paradigm to Reduce the Environmental Footprint of Ruminants by Breeding Low Methanogenic Forages Utilizing Haplotype Variation.</title>
        <authorList>
            <person name="Kaur P."/>
            <person name="Appels R."/>
            <person name="Bayer P.E."/>
            <person name="Keeble-Gagnere G."/>
            <person name="Wang J."/>
            <person name="Hirakawa H."/>
            <person name="Shirasawa K."/>
            <person name="Vercoe P."/>
            <person name="Stefanova K."/>
            <person name="Durmic Z."/>
            <person name="Nichols P."/>
            <person name="Revell C."/>
            <person name="Isobe S.N."/>
            <person name="Edwards D."/>
            <person name="Erskine W."/>
        </authorList>
    </citation>
    <scope>NUCLEOTIDE SEQUENCE [LARGE SCALE GENOMIC DNA]</scope>
    <source>
        <strain evidence="2">cv. Daliak</strain>
    </source>
</reference>
<accession>A0A2Z6PD17</accession>
<dbReference type="InterPro" id="IPR008949">
    <property type="entry name" value="Isoprenoid_synthase_dom_sf"/>
</dbReference>
<name>A0A2Z6PD17_TRISU</name>
<dbReference type="Gene3D" id="1.10.600.10">
    <property type="entry name" value="Farnesyl Diphosphate Synthase"/>
    <property type="match status" value="1"/>
</dbReference>
<evidence type="ECO:0000313" key="2">
    <source>
        <dbReference type="Proteomes" id="UP000242715"/>
    </source>
</evidence>
<dbReference type="AlphaFoldDB" id="A0A2Z6PD17"/>